<feature type="domain" description="NodB homology" evidence="1">
    <location>
        <begin position="37"/>
        <end position="257"/>
    </location>
</feature>
<dbReference type="InterPro" id="IPR037950">
    <property type="entry name" value="PgdA-like"/>
</dbReference>
<evidence type="ECO:0000313" key="3">
    <source>
        <dbReference type="Proteomes" id="UP001499967"/>
    </source>
</evidence>
<organism evidence="2 3">
    <name type="scientific">Pseudonocardia zijingensis</name>
    <dbReference type="NCBI Taxonomy" id="153376"/>
    <lineage>
        <taxon>Bacteria</taxon>
        <taxon>Bacillati</taxon>
        <taxon>Actinomycetota</taxon>
        <taxon>Actinomycetes</taxon>
        <taxon>Pseudonocardiales</taxon>
        <taxon>Pseudonocardiaceae</taxon>
        <taxon>Pseudonocardia</taxon>
    </lineage>
</organism>
<dbReference type="EMBL" id="BAAAHP010000168">
    <property type="protein sequence ID" value="GAA0896319.1"/>
    <property type="molecule type" value="Genomic_DNA"/>
</dbReference>
<dbReference type="RefSeq" id="WP_343944464.1">
    <property type="nucleotide sequence ID" value="NZ_BAAAHP010000168.1"/>
</dbReference>
<dbReference type="InterPro" id="IPR011330">
    <property type="entry name" value="Glyco_hydro/deAcase_b/a-brl"/>
</dbReference>
<reference evidence="3" key="1">
    <citation type="journal article" date="2019" name="Int. J. Syst. Evol. Microbiol.">
        <title>The Global Catalogue of Microorganisms (GCM) 10K type strain sequencing project: providing services to taxonomists for standard genome sequencing and annotation.</title>
        <authorList>
            <consortium name="The Broad Institute Genomics Platform"/>
            <consortium name="The Broad Institute Genome Sequencing Center for Infectious Disease"/>
            <person name="Wu L."/>
            <person name="Ma J."/>
        </authorList>
    </citation>
    <scope>NUCLEOTIDE SEQUENCE [LARGE SCALE GENOMIC DNA]</scope>
    <source>
        <strain evidence="3">JCM 11117</strain>
    </source>
</reference>
<keyword evidence="3" id="KW-1185">Reference proteome</keyword>
<dbReference type="PROSITE" id="PS51677">
    <property type="entry name" value="NODB"/>
    <property type="match status" value="1"/>
</dbReference>
<dbReference type="InterPro" id="IPR002509">
    <property type="entry name" value="NODB_dom"/>
</dbReference>
<dbReference type="PANTHER" id="PTHR47561:SF1">
    <property type="entry name" value="POLYSACCHARIDE DEACETYLASE FAMILY PROTEIN (AFU_ORTHOLOGUE AFUA_6G05030)"/>
    <property type="match status" value="1"/>
</dbReference>
<proteinExistence type="predicted"/>
<dbReference type="Gene3D" id="3.20.20.370">
    <property type="entry name" value="Glycoside hydrolase/deacetylase"/>
    <property type="match status" value="1"/>
</dbReference>
<protein>
    <submittedName>
        <fullName evidence="2">Polysaccharide deacetylase</fullName>
    </submittedName>
</protein>
<dbReference type="Pfam" id="PF01522">
    <property type="entry name" value="Polysacc_deac_1"/>
    <property type="match status" value="1"/>
</dbReference>
<accession>A0ABP3YK31</accession>
<comment type="caution">
    <text evidence="2">The sequence shown here is derived from an EMBL/GenBank/DDBJ whole genome shotgun (WGS) entry which is preliminary data.</text>
</comment>
<dbReference type="Proteomes" id="UP001499967">
    <property type="component" value="Unassembled WGS sequence"/>
</dbReference>
<dbReference type="SUPFAM" id="SSF88713">
    <property type="entry name" value="Glycoside hydrolase/deacetylase"/>
    <property type="match status" value="1"/>
</dbReference>
<dbReference type="PANTHER" id="PTHR47561">
    <property type="entry name" value="POLYSACCHARIDE DEACETYLASE FAMILY PROTEIN (AFU_ORTHOLOGUE AFUA_6G05030)"/>
    <property type="match status" value="1"/>
</dbReference>
<gene>
    <name evidence="2" type="ORF">GCM10009559_54610</name>
</gene>
<name>A0ABP3YK31_9PSEU</name>
<evidence type="ECO:0000313" key="2">
    <source>
        <dbReference type="EMBL" id="GAA0896319.1"/>
    </source>
</evidence>
<evidence type="ECO:0000259" key="1">
    <source>
        <dbReference type="PROSITE" id="PS51677"/>
    </source>
</evidence>
<dbReference type="CDD" id="cd10938">
    <property type="entry name" value="CE4_HpPgdA_like"/>
    <property type="match status" value="1"/>
</dbReference>
<sequence>MTTSAWLPEGASAVACLTFDVDAETGILSADAAAADHAMAISHQQFGPDVGVPRLLDILADLRVPATFFFPGWVAERRPALVERIAAAGHEIAHHSYSHVPATSMTSDEERRDFARAMDVFADIGVPIHGHRAGLWEASWSTPAIVAEHGLTYDSSLMSRDAPYRVRTPGGPIVELPPHWSLDDWEQYAFLPFPQIGQQITNPSEVLAMWKAEVDAMRRFGSLFMLTNHPFLTGRASRAVAFEQLVGHILDAGDVPVLTCHDLAERLAGVDLPEHDHVRPELEPDLFPTAG</sequence>